<reference evidence="1 2" key="1">
    <citation type="journal article" date="2014" name="Int. J. Syst. Evol. Microbiol.">
        <title>Complete genome sequence of Corynebacterium casei LMG S-19264T (=DSM 44701T), isolated from a smear-ripened cheese.</title>
        <authorList>
            <consortium name="US DOE Joint Genome Institute (JGI-PGF)"/>
            <person name="Walter F."/>
            <person name="Albersmeier A."/>
            <person name="Kalinowski J."/>
            <person name="Ruckert C."/>
        </authorList>
    </citation>
    <scope>NUCLEOTIDE SEQUENCE [LARGE SCALE GENOMIC DNA]</scope>
    <source>
        <strain evidence="1 2">CGMCC 1.12976</strain>
    </source>
</reference>
<accession>A0A917B8P5</accession>
<evidence type="ECO:0000313" key="2">
    <source>
        <dbReference type="Proteomes" id="UP000598775"/>
    </source>
</evidence>
<dbReference type="Proteomes" id="UP000598775">
    <property type="component" value="Unassembled WGS sequence"/>
</dbReference>
<gene>
    <name evidence="1" type="ORF">GCM10011399_22750</name>
</gene>
<protein>
    <submittedName>
        <fullName evidence="1">Uncharacterized protein</fullName>
    </submittedName>
</protein>
<proteinExistence type="predicted"/>
<sequence length="407" mass="41936">MTIDTLTLLSSPGPLLFAPGDLGGGSAGGAVLFVADVSAATVFAFELPAETGGTGETAETAEAHEAGETASAGAAGDSSATATETAGAPDVRVDNLDAKLAALLGVERDGVVIRGLAVHPASRDVYVSVARGRGAEAGPALVRVDADGDLSVVELAGLPVTSFTLDDAPAADDERKDVWLDGSDEGSTTREIHGVELIMAQVPAARSTITDLAWVDGALYIAGMSNEEFTSRLRRVEYPFGASGSAQATSVEIFHVDHGQYETRSPIRALTSFDGGAGILATYTCTPVVHFSVAELNGGGLVRGRTVAELGPMNQPFSLVSYDRDGEEFLLVSNTRHPLLKIPAASIAGQAGLTQPLSEEGAPLGVPRESLDHPGVTWMANLDRSTIVVVQNDGEALHLRTLAAAVL</sequence>
<keyword evidence="2" id="KW-1185">Reference proteome</keyword>
<evidence type="ECO:0000313" key="1">
    <source>
        <dbReference type="EMBL" id="GGF29084.1"/>
    </source>
</evidence>
<dbReference type="RefSeq" id="WP_188678378.1">
    <property type="nucleotide sequence ID" value="NZ_BMGP01000004.1"/>
</dbReference>
<dbReference type="SUPFAM" id="SSF63825">
    <property type="entry name" value="YWTD domain"/>
    <property type="match status" value="1"/>
</dbReference>
<dbReference type="AlphaFoldDB" id="A0A917B8P5"/>
<comment type="caution">
    <text evidence="1">The sequence shown here is derived from an EMBL/GenBank/DDBJ whole genome shotgun (WGS) entry which is preliminary data.</text>
</comment>
<organism evidence="1 2">
    <name type="scientific">Subtercola lobariae</name>
    <dbReference type="NCBI Taxonomy" id="1588641"/>
    <lineage>
        <taxon>Bacteria</taxon>
        <taxon>Bacillati</taxon>
        <taxon>Actinomycetota</taxon>
        <taxon>Actinomycetes</taxon>
        <taxon>Micrococcales</taxon>
        <taxon>Microbacteriaceae</taxon>
        <taxon>Subtercola</taxon>
    </lineage>
</organism>
<dbReference type="EMBL" id="BMGP01000004">
    <property type="protein sequence ID" value="GGF29084.1"/>
    <property type="molecule type" value="Genomic_DNA"/>
</dbReference>
<name>A0A917B8P5_9MICO</name>